<keyword evidence="2" id="KW-1185">Reference proteome</keyword>
<evidence type="ECO:0008006" key="3">
    <source>
        <dbReference type="Google" id="ProtNLM"/>
    </source>
</evidence>
<proteinExistence type="predicted"/>
<protein>
    <recommendedName>
        <fullName evidence="3">Pentapeptide repeat-containing protein</fullName>
    </recommendedName>
</protein>
<dbReference type="Proteomes" id="UP000756530">
    <property type="component" value="Unassembled WGS sequence"/>
</dbReference>
<evidence type="ECO:0000313" key="1">
    <source>
        <dbReference type="EMBL" id="MBV7379277.1"/>
    </source>
</evidence>
<organism evidence="1 2">
    <name type="scientific">Maritimibacter dapengensis</name>
    <dbReference type="NCBI Taxonomy" id="2836868"/>
    <lineage>
        <taxon>Bacteria</taxon>
        <taxon>Pseudomonadati</taxon>
        <taxon>Pseudomonadota</taxon>
        <taxon>Alphaproteobacteria</taxon>
        <taxon>Rhodobacterales</taxon>
        <taxon>Roseobacteraceae</taxon>
        <taxon>Maritimibacter</taxon>
    </lineage>
</organism>
<evidence type="ECO:0000313" key="2">
    <source>
        <dbReference type="Proteomes" id="UP000756530"/>
    </source>
</evidence>
<reference evidence="1 2" key="1">
    <citation type="submission" date="2021-05" db="EMBL/GenBank/DDBJ databases">
        <title>Culturable bacteria isolated from Daya Bay.</title>
        <authorList>
            <person name="Zheng W."/>
            <person name="Yu S."/>
            <person name="Huang Y."/>
        </authorList>
    </citation>
    <scope>NUCLEOTIDE SEQUENCE [LARGE SCALE GENOMIC DNA]</scope>
    <source>
        <strain evidence="1 2">DP4N28-5</strain>
    </source>
</reference>
<dbReference type="EMBL" id="JAHUZE010000002">
    <property type="protein sequence ID" value="MBV7379277.1"/>
    <property type="molecule type" value="Genomic_DNA"/>
</dbReference>
<name>A0ABS6T4J2_9RHOB</name>
<accession>A0ABS6T4J2</accession>
<gene>
    <name evidence="1" type="ORF">KJP28_10080</name>
</gene>
<dbReference type="RefSeq" id="WP_218392419.1">
    <property type="nucleotide sequence ID" value="NZ_JAHUZE010000002.1"/>
</dbReference>
<comment type="caution">
    <text evidence="1">The sequence shown here is derived from an EMBL/GenBank/DDBJ whole genome shotgun (WGS) entry which is preliminary data.</text>
</comment>
<sequence>MAHIPDMTSDCANCAALCCIALAFDAGEDFAIDKPAGLPCPNLDGGLGCKHYGHLEAEGFKGCVIYECRGAGQRVTQELFEGDTWANTPAITAPMLDAFAAMRRVHDGIELLLVAERLDLPDSYEAEREALLEAYAPDDGWTEDSLAAFVKSDAPQRLATFLPKLRDFV</sequence>